<evidence type="ECO:0000313" key="1">
    <source>
        <dbReference type="EMBL" id="DAF92736.1"/>
    </source>
</evidence>
<accession>A0A8S5UE33</accession>
<reference evidence="1" key="1">
    <citation type="journal article" date="2021" name="Proc. Natl. Acad. Sci. U.S.A.">
        <title>A Catalog of Tens of Thousands of Viruses from Human Metagenomes Reveals Hidden Associations with Chronic Diseases.</title>
        <authorList>
            <person name="Tisza M.J."/>
            <person name="Buck C.B."/>
        </authorList>
    </citation>
    <scope>NUCLEOTIDE SEQUENCE</scope>
    <source>
        <strain evidence="1">CtGQT3</strain>
    </source>
</reference>
<protein>
    <submittedName>
        <fullName evidence="1">Uncharacterized protein</fullName>
    </submittedName>
</protein>
<name>A0A8S5UE33_9CAUD</name>
<sequence>MDDVGGVWRTVGGRRIFIKEGQDLASAMKESGKFSNKQIEDKKNNKKQMIDENTEKFSKKIMNQNRESAIVFDDNGKELIFKDGEQYKVEFRGKELEQLKGMNFTHNHPTTSDYDSMFSKRDLIFAYDNDLKSMITINQKGDIIKLERDKNLKFDDEHKPGFLAGDYEREKIMATRGNKNLTEVANHMDNWMNDNAKKYGYKYERKIKENTITKDKTPSKEIPKKKYNEQELYNMTSKQLATLLVEDQIKRRVVKPENKEMQIKARLSGSTKMSKAKLLEYAKKYL</sequence>
<dbReference type="EMBL" id="BK016071">
    <property type="protein sequence ID" value="DAF92736.1"/>
    <property type="molecule type" value="Genomic_DNA"/>
</dbReference>
<organism evidence="1">
    <name type="scientific">Siphoviridae sp. ctGQT3</name>
    <dbReference type="NCBI Taxonomy" id="2825412"/>
    <lineage>
        <taxon>Viruses</taxon>
        <taxon>Duplodnaviria</taxon>
        <taxon>Heunggongvirae</taxon>
        <taxon>Uroviricota</taxon>
        <taxon>Caudoviricetes</taxon>
    </lineage>
</organism>
<proteinExistence type="predicted"/>